<dbReference type="PANTHER" id="PTHR28630:SF29">
    <property type="entry name" value="PROSTAMIDE_PROSTAGLANDIN F SYNTHASE"/>
    <property type="match status" value="1"/>
</dbReference>
<dbReference type="Pfam" id="PF13911">
    <property type="entry name" value="AhpC-TSA_2"/>
    <property type="match status" value="1"/>
</dbReference>
<dbReference type="Proteomes" id="UP000694727">
    <property type="component" value="Unplaced"/>
</dbReference>
<dbReference type="Ensembl" id="ENSSSCT00060005889.1">
    <property type="protein sequence ID" value="ENSSSCP00060001998.1"/>
    <property type="gene ID" value="ENSSSCG00060004725.1"/>
</dbReference>
<proteinExistence type="predicted"/>
<evidence type="ECO:0008006" key="6">
    <source>
        <dbReference type="Google" id="ProtNLM"/>
    </source>
</evidence>
<evidence type="ECO:0000256" key="3">
    <source>
        <dbReference type="ARBA" id="ARBA00023002"/>
    </source>
</evidence>
<evidence type="ECO:0000256" key="1">
    <source>
        <dbReference type="ARBA" id="ARBA00004496"/>
    </source>
</evidence>
<evidence type="ECO:0000313" key="5">
    <source>
        <dbReference type="Proteomes" id="UP000694727"/>
    </source>
</evidence>
<reference evidence="4" key="1">
    <citation type="submission" date="2025-05" db="UniProtKB">
        <authorList>
            <consortium name="Ensembl"/>
        </authorList>
    </citation>
    <scope>IDENTIFICATION</scope>
</reference>
<comment type="subcellular location">
    <subcellularLocation>
        <location evidence="1">Cytoplasm</location>
    </subcellularLocation>
</comment>
<keyword evidence="3" id="KW-0560">Oxidoreductase</keyword>
<sequence length="222" mass="23261">PPLPVRRLHWLTGLCIYKIGDQEPNLHTARTYFGVGGARAEPGCAQSRGGAGRRLGACLGRSRVARRTAGGEGWCGAGLAAGVPGGRRHEHGGPCPRGSVCPEARSDRGDLYLDESKQFYKELGFKRYSSLSILPAALGKPVRDVAAKAKAAGIQGNLSGDLLQSGGLLVVAKGGDKVLLHFVQKSPGDYAPQESILQALCISAEAACTSQPPQCDEEACSR</sequence>
<dbReference type="InterPro" id="IPR032801">
    <property type="entry name" value="PXL2A/B/C"/>
</dbReference>
<dbReference type="GO" id="GO:0005737">
    <property type="term" value="C:cytoplasm"/>
    <property type="evidence" value="ECO:0007669"/>
    <property type="project" value="UniProtKB-SubCell"/>
</dbReference>
<organism evidence="4 5">
    <name type="scientific">Sus scrofa</name>
    <name type="common">Pig</name>
    <dbReference type="NCBI Taxonomy" id="9823"/>
    <lineage>
        <taxon>Eukaryota</taxon>
        <taxon>Metazoa</taxon>
        <taxon>Chordata</taxon>
        <taxon>Craniata</taxon>
        <taxon>Vertebrata</taxon>
        <taxon>Euteleostomi</taxon>
        <taxon>Mammalia</taxon>
        <taxon>Eutheria</taxon>
        <taxon>Laurasiatheria</taxon>
        <taxon>Artiodactyla</taxon>
        <taxon>Suina</taxon>
        <taxon>Suidae</taxon>
        <taxon>Sus</taxon>
    </lineage>
</organism>
<dbReference type="Ensembl" id="ENSSSCT00030018279.1">
    <property type="protein sequence ID" value="ENSSSCP00030008101.1"/>
    <property type="gene ID" value="ENSSSCG00030013300.1"/>
</dbReference>
<dbReference type="Proteomes" id="UP000694570">
    <property type="component" value="Unplaced"/>
</dbReference>
<dbReference type="PANTHER" id="PTHR28630">
    <property type="match status" value="1"/>
</dbReference>
<accession>A0A8D0SAW4</accession>
<dbReference type="Ensembl" id="ENSSSCT00025066628.1">
    <property type="protein sequence ID" value="ENSSSCP00025028494.1"/>
    <property type="gene ID" value="ENSSSCG00025048729.1"/>
</dbReference>
<dbReference type="AlphaFoldDB" id="A0A8D0SAW4"/>
<evidence type="ECO:0000313" key="4">
    <source>
        <dbReference type="Ensembl" id="ENSSSCP00025028494.1"/>
    </source>
</evidence>
<protein>
    <recommendedName>
        <fullName evidence="6">Prostamide/prostaglandin F synthase</fullName>
    </recommendedName>
</protein>
<keyword evidence="2" id="KW-0963">Cytoplasm</keyword>
<name>A0A8D0SAW4_PIG</name>
<dbReference type="GO" id="GO:0016491">
    <property type="term" value="F:oxidoreductase activity"/>
    <property type="evidence" value="ECO:0007669"/>
    <property type="project" value="UniProtKB-KW"/>
</dbReference>
<evidence type="ECO:0000256" key="2">
    <source>
        <dbReference type="ARBA" id="ARBA00022490"/>
    </source>
</evidence>
<dbReference type="Proteomes" id="UP000694723">
    <property type="component" value="Unplaced"/>
</dbReference>